<evidence type="ECO:0000259" key="6">
    <source>
        <dbReference type="Pfam" id="PF02350"/>
    </source>
</evidence>
<protein>
    <recommendedName>
        <fullName evidence="3">UDP-N-acetylglucosamine 2-epimerase (non-hydrolyzing)</fullName>
        <ecNumber evidence="3">5.1.3.14</ecNumber>
    </recommendedName>
    <alternativeName>
        <fullName evidence="4">UDP-GlcNAc-2-epimerase</fullName>
    </alternativeName>
</protein>
<dbReference type="Gene3D" id="3.40.50.2000">
    <property type="entry name" value="Glycogen Phosphorylase B"/>
    <property type="match status" value="2"/>
</dbReference>
<comment type="similarity">
    <text evidence="2 5">Belongs to the UDP-N-acetylglucosamine 2-epimerase family.</text>
</comment>
<keyword evidence="1 5" id="KW-0413">Isomerase</keyword>
<dbReference type="NCBIfam" id="TIGR00236">
    <property type="entry name" value="wecB"/>
    <property type="match status" value="1"/>
</dbReference>
<organism evidence="7 8">
    <name type="scientific">Candidatus Desulfolinea nitratireducens</name>
    <dbReference type="NCBI Taxonomy" id="2841698"/>
    <lineage>
        <taxon>Bacteria</taxon>
        <taxon>Bacillati</taxon>
        <taxon>Chloroflexota</taxon>
        <taxon>Anaerolineae</taxon>
        <taxon>Anaerolineales</taxon>
        <taxon>Anaerolineales incertae sedis</taxon>
        <taxon>Candidatus Desulfolinea</taxon>
    </lineage>
</organism>
<dbReference type="SUPFAM" id="SSF53756">
    <property type="entry name" value="UDP-Glycosyltransferase/glycogen phosphorylase"/>
    <property type="match status" value="1"/>
</dbReference>
<dbReference type="GO" id="GO:0008761">
    <property type="term" value="F:UDP-N-acetylglucosamine 2-epimerase activity"/>
    <property type="evidence" value="ECO:0007669"/>
    <property type="project" value="UniProtKB-EC"/>
</dbReference>
<evidence type="ECO:0000313" key="7">
    <source>
        <dbReference type="EMBL" id="MBC8333930.1"/>
    </source>
</evidence>
<name>A0A8J6TGX0_9CHLR</name>
<accession>A0A8J6TGX0</accession>
<feature type="domain" description="UDP-N-acetylglucosamine 2-epimerase" evidence="6">
    <location>
        <begin position="21"/>
        <end position="362"/>
    </location>
</feature>
<dbReference type="InterPro" id="IPR029767">
    <property type="entry name" value="WecB-like"/>
</dbReference>
<proteinExistence type="inferred from homology"/>
<dbReference type="AlphaFoldDB" id="A0A8J6TGX0"/>
<gene>
    <name evidence="7" type="primary">wecB</name>
    <name evidence="7" type="ORF">H8E29_01580</name>
</gene>
<dbReference type="PANTHER" id="PTHR43174">
    <property type="entry name" value="UDP-N-ACETYLGLUCOSAMINE 2-EPIMERASE"/>
    <property type="match status" value="1"/>
</dbReference>
<evidence type="ECO:0000256" key="4">
    <source>
        <dbReference type="ARBA" id="ARBA00079400"/>
    </source>
</evidence>
<dbReference type="PANTHER" id="PTHR43174:SF2">
    <property type="entry name" value="UDP-N-ACETYLGLUCOSAMINE 2-EPIMERASE"/>
    <property type="match status" value="1"/>
</dbReference>
<dbReference type="FunFam" id="3.40.50.2000:FF:000043">
    <property type="entry name" value="UDP-N-acetylglucosamine 2-epimerase"/>
    <property type="match status" value="1"/>
</dbReference>
<evidence type="ECO:0000313" key="8">
    <source>
        <dbReference type="Proteomes" id="UP000614469"/>
    </source>
</evidence>
<dbReference type="Pfam" id="PF02350">
    <property type="entry name" value="Epimerase_2"/>
    <property type="match status" value="1"/>
</dbReference>
<dbReference type="InterPro" id="IPR003331">
    <property type="entry name" value="UDP_GlcNAc_Epimerase_2_dom"/>
</dbReference>
<sequence length="367" mass="40942">MKILSIFGTRPEAIKMAPVVRELEKTKGIDSYVCVTAQHREMLDQVLTLFNIKPDMDLNLMRPNQTLAELTAAVFTNLDPVLEDIQPDWVLVQGDTTTVMAAALNAYYRRIRIGHVEAGLRTHNKWHPFPEEVNRRVAGVTADLHFAPTKWSRQNLLKEGVPEESIHVTGNPVIDALYYVAEEDVPSMVADLISRLESRRLVLVTAHRRENFGEPLKNICAALKSIAARGDVEIVYPVHLNPNVQKPVHRLLGNIRNITLLPPLEYLPLVHLMKKSTLILTDSGGIQEEAPAFGVPVLVLREVTERPEGVQAGTLKLVGTKRQKIINESNYLLNDPKAHSAMVQAVNPFGDGHAAKNIVEVLQAYKD</sequence>
<evidence type="ECO:0000256" key="1">
    <source>
        <dbReference type="ARBA" id="ARBA00023235"/>
    </source>
</evidence>
<dbReference type="Proteomes" id="UP000614469">
    <property type="component" value="Unassembled WGS sequence"/>
</dbReference>
<reference evidence="7 8" key="1">
    <citation type="submission" date="2020-08" db="EMBL/GenBank/DDBJ databases">
        <title>Bridging the membrane lipid divide: bacteria of the FCB group superphylum have the potential to synthesize archaeal ether lipids.</title>
        <authorList>
            <person name="Villanueva L."/>
            <person name="Von Meijenfeldt F.A.B."/>
            <person name="Westbye A.B."/>
            <person name="Yadav S."/>
            <person name="Hopmans E.C."/>
            <person name="Dutilh B.E."/>
            <person name="Sinninghe Damste J.S."/>
        </authorList>
    </citation>
    <scope>NUCLEOTIDE SEQUENCE [LARGE SCALE GENOMIC DNA]</scope>
    <source>
        <strain evidence="7">NIOZ-UU36</strain>
    </source>
</reference>
<dbReference type="EC" id="5.1.3.14" evidence="3"/>
<evidence type="ECO:0000256" key="3">
    <source>
        <dbReference type="ARBA" id="ARBA00038858"/>
    </source>
</evidence>
<evidence type="ECO:0000256" key="2">
    <source>
        <dbReference type="ARBA" id="ARBA00038209"/>
    </source>
</evidence>
<dbReference type="CDD" id="cd03786">
    <property type="entry name" value="GTB_UDP-GlcNAc_2-Epimerase"/>
    <property type="match status" value="1"/>
</dbReference>
<evidence type="ECO:0000256" key="5">
    <source>
        <dbReference type="RuleBase" id="RU003513"/>
    </source>
</evidence>
<dbReference type="EMBL" id="JACNJN010000032">
    <property type="protein sequence ID" value="MBC8333930.1"/>
    <property type="molecule type" value="Genomic_DNA"/>
</dbReference>
<comment type="caution">
    <text evidence="7">The sequence shown here is derived from an EMBL/GenBank/DDBJ whole genome shotgun (WGS) entry which is preliminary data.</text>
</comment>